<comment type="caution">
    <text evidence="1">The sequence shown here is derived from an EMBL/GenBank/DDBJ whole genome shotgun (WGS) entry which is preliminary data.</text>
</comment>
<reference evidence="1 2" key="1">
    <citation type="journal article" date="2021" name="Elife">
        <title>Chloroplast acquisition without the gene transfer in kleptoplastic sea slugs, Plakobranchus ocellatus.</title>
        <authorList>
            <person name="Maeda T."/>
            <person name="Takahashi S."/>
            <person name="Yoshida T."/>
            <person name="Shimamura S."/>
            <person name="Takaki Y."/>
            <person name="Nagai Y."/>
            <person name="Toyoda A."/>
            <person name="Suzuki Y."/>
            <person name="Arimoto A."/>
            <person name="Ishii H."/>
            <person name="Satoh N."/>
            <person name="Nishiyama T."/>
            <person name="Hasebe M."/>
            <person name="Maruyama T."/>
            <person name="Minagawa J."/>
            <person name="Obokata J."/>
            <person name="Shigenobu S."/>
        </authorList>
    </citation>
    <scope>NUCLEOTIDE SEQUENCE [LARGE SCALE GENOMIC DNA]</scope>
</reference>
<keyword evidence="2" id="KW-1185">Reference proteome</keyword>
<evidence type="ECO:0000313" key="2">
    <source>
        <dbReference type="Proteomes" id="UP000735302"/>
    </source>
</evidence>
<gene>
    <name evidence="1" type="ORF">PoB_004441600</name>
</gene>
<dbReference type="EMBL" id="BLXT01004907">
    <property type="protein sequence ID" value="GFO17911.1"/>
    <property type="molecule type" value="Genomic_DNA"/>
</dbReference>
<accession>A0AAV4BGD8</accession>
<sequence length="127" mass="14342">MPATWIGKKGMGLSGEWSVSRRLARGVCDCDCQSVRSVRSVSPQLTFSTKQAYVVDDNMIKAMLANRPFDRGTGKRLRHEKNKKVKVDTGGPSIWQMLHCYPIAETPQPKPPDLKVNKDDPFNFYID</sequence>
<name>A0AAV4BGD8_9GAST</name>
<dbReference type="AlphaFoldDB" id="A0AAV4BGD8"/>
<proteinExistence type="predicted"/>
<organism evidence="1 2">
    <name type="scientific">Plakobranchus ocellatus</name>
    <dbReference type="NCBI Taxonomy" id="259542"/>
    <lineage>
        <taxon>Eukaryota</taxon>
        <taxon>Metazoa</taxon>
        <taxon>Spiralia</taxon>
        <taxon>Lophotrochozoa</taxon>
        <taxon>Mollusca</taxon>
        <taxon>Gastropoda</taxon>
        <taxon>Heterobranchia</taxon>
        <taxon>Euthyneura</taxon>
        <taxon>Panpulmonata</taxon>
        <taxon>Sacoglossa</taxon>
        <taxon>Placobranchoidea</taxon>
        <taxon>Plakobranchidae</taxon>
        <taxon>Plakobranchus</taxon>
    </lineage>
</organism>
<protein>
    <submittedName>
        <fullName evidence="1">WD repeat-containing protein on y chromosome-like</fullName>
    </submittedName>
</protein>
<dbReference type="Proteomes" id="UP000735302">
    <property type="component" value="Unassembled WGS sequence"/>
</dbReference>
<evidence type="ECO:0000313" key="1">
    <source>
        <dbReference type="EMBL" id="GFO17911.1"/>
    </source>
</evidence>